<dbReference type="Proteomes" id="UP000290092">
    <property type="component" value="Unassembled WGS sequence"/>
</dbReference>
<dbReference type="PANTHER" id="PTHR12526">
    <property type="entry name" value="GLYCOSYLTRANSFERASE"/>
    <property type="match status" value="1"/>
</dbReference>
<evidence type="ECO:0000313" key="2">
    <source>
        <dbReference type="EMBL" id="RXK15203.1"/>
    </source>
</evidence>
<feature type="domain" description="Glycosyl transferase family 1" evidence="1">
    <location>
        <begin position="3"/>
        <end position="118"/>
    </location>
</feature>
<dbReference type="Gene3D" id="3.40.50.2000">
    <property type="entry name" value="Glycogen Phosphorylase B"/>
    <property type="match status" value="1"/>
</dbReference>
<dbReference type="PANTHER" id="PTHR12526:SF623">
    <property type="entry name" value="WABG"/>
    <property type="match status" value="1"/>
</dbReference>
<comment type="caution">
    <text evidence="2">The sequence shown here is derived from an EMBL/GenBank/DDBJ whole genome shotgun (WGS) entry which is preliminary data.</text>
</comment>
<dbReference type="SUPFAM" id="SSF53756">
    <property type="entry name" value="UDP-Glycosyltransferase/glycogen phosphorylase"/>
    <property type="match status" value="1"/>
</dbReference>
<dbReference type="InterPro" id="IPR001296">
    <property type="entry name" value="Glyco_trans_1"/>
</dbReference>
<evidence type="ECO:0000313" key="3">
    <source>
        <dbReference type="Proteomes" id="UP000290092"/>
    </source>
</evidence>
<evidence type="ECO:0000259" key="1">
    <source>
        <dbReference type="Pfam" id="PF00534"/>
    </source>
</evidence>
<reference evidence="2 3" key="1">
    <citation type="submission" date="2017-09" db="EMBL/GenBank/DDBJ databases">
        <title>Genomics of the genus Arcobacter.</title>
        <authorList>
            <person name="Perez-Cataluna A."/>
            <person name="Figueras M.J."/>
            <person name="Salas-Masso N."/>
        </authorList>
    </citation>
    <scope>NUCLEOTIDE SEQUENCE [LARGE SCALE GENOMIC DNA]</scope>
    <source>
        <strain evidence="2 3">CECT 7386</strain>
    </source>
</reference>
<dbReference type="Pfam" id="PF00534">
    <property type="entry name" value="Glycos_transf_1"/>
    <property type="match status" value="1"/>
</dbReference>
<protein>
    <recommendedName>
        <fullName evidence="1">Glycosyl transferase family 1 domain-containing protein</fullName>
    </recommendedName>
</protein>
<gene>
    <name evidence="2" type="ORF">CP985_09950</name>
</gene>
<organism evidence="2 3">
    <name type="scientific">Malaciobacter mytili LMG 24559</name>
    <dbReference type="NCBI Taxonomy" id="1032238"/>
    <lineage>
        <taxon>Bacteria</taxon>
        <taxon>Pseudomonadati</taxon>
        <taxon>Campylobacterota</taxon>
        <taxon>Epsilonproteobacteria</taxon>
        <taxon>Campylobacterales</taxon>
        <taxon>Arcobacteraceae</taxon>
        <taxon>Malaciobacter</taxon>
    </lineage>
</organism>
<dbReference type="EMBL" id="NXID01000035">
    <property type="protein sequence ID" value="RXK15203.1"/>
    <property type="molecule type" value="Genomic_DNA"/>
</dbReference>
<dbReference type="AlphaFoldDB" id="A0AAX2AE66"/>
<accession>A0AAX2AE66</accession>
<proteinExistence type="predicted"/>
<keyword evidence="3" id="KW-1185">Reference proteome</keyword>
<sequence>MNSENKIIFFTAKNFKTSGIKEFIDIISNINYKNIQVIIAGDNKQITALKFQVSKLAIKDKILFLEDYKQLDKLYYLADIFILPTHSSAFATNILKAMFAKCAVFISSYSSAREVVDVFSTMNTPSDGSTVFKVDALLGRKEDLKLIKKQNKQAAEEFTLDKSLEKMHTLIQSV</sequence>
<name>A0AAX2AE66_9BACT</name>
<dbReference type="GO" id="GO:0016757">
    <property type="term" value="F:glycosyltransferase activity"/>
    <property type="evidence" value="ECO:0007669"/>
    <property type="project" value="InterPro"/>
</dbReference>